<dbReference type="Gene3D" id="3.40.50.300">
    <property type="entry name" value="P-loop containing nucleotide triphosphate hydrolases"/>
    <property type="match status" value="1"/>
</dbReference>
<dbReference type="KEGG" id="thb:N186_08825"/>
<proteinExistence type="predicted"/>
<dbReference type="AlphaFoldDB" id="S5ZNG3"/>
<dbReference type="PATRIC" id="fig|1365176.7.peg.1744"/>
<name>S5ZNG3_9CREN</name>
<organism evidence="1 2">
    <name type="scientific">Thermofilum adornatum</name>
    <dbReference type="NCBI Taxonomy" id="1365176"/>
    <lineage>
        <taxon>Archaea</taxon>
        <taxon>Thermoproteota</taxon>
        <taxon>Thermoprotei</taxon>
        <taxon>Thermofilales</taxon>
        <taxon>Thermofilaceae</taxon>
        <taxon>Thermofilum</taxon>
    </lineage>
</organism>
<dbReference type="EMBL" id="CP006646">
    <property type="protein sequence ID" value="AGT36101.1"/>
    <property type="molecule type" value="Genomic_DNA"/>
</dbReference>
<protein>
    <submittedName>
        <fullName evidence="1">Uncharacterized protein</fullName>
    </submittedName>
</protein>
<evidence type="ECO:0000313" key="2">
    <source>
        <dbReference type="Proteomes" id="UP000015543"/>
    </source>
</evidence>
<reference evidence="1 2" key="1">
    <citation type="journal article" date="2013" name="Genome Announc.">
        <title>Complete Genomic Sequence of 'Thermofilum adornatus' Strain 1910bT, a Hyperthermophilic Anaerobic Organotrophic Crenarchaeon.</title>
        <authorList>
            <person name="Dominova I.N."/>
            <person name="Kublanov I.V."/>
            <person name="Podosokorskaya O.A."/>
            <person name="Derbikova K.S."/>
            <person name="Patrushev M.V."/>
            <person name="Toshchakov S.V."/>
        </authorList>
    </citation>
    <scope>NUCLEOTIDE SEQUENCE [LARGE SCALE GENOMIC DNA]</scope>
    <source>
        <strain evidence="2">1910b</strain>
    </source>
</reference>
<sequence>MSSKILHGVKEMFSPKSLPLSIKSVEEYRRYVKTYGKLPTKTFNDIVGHIESENRGLYLLLMPPGSGKSFILFQLLDEFTAKGPVLFESFSNSSEKFKSFVNTLEVRLAQSIANWVHTVTGKTIGGNNPELLTVACAIAEATGVHIPLLFLLDEVPLEREESKLEENIQYMETFLRKADELAGFKIHVVLTSHAISADLQEKFFEKLRERGGLQRYNRIRTFNKVELAPGFEDEARDFVKKLAQGFLLDPYLVDTAVEMLKRGFVFRHVIRLIDGARRREASVDLERDLHHALVGELEKKLPQGKANISSRPDLVLVDGTCIEVKVRFSTLDINPLQHAECPKKLYIIVAPESQNIQGARVIHRKADVAQIVSALQALKAEDKKTYEGVLGILAQTIVTSILPDITQVPKPQPVLEDNRIRLICAILSQMFRDSKTQTRSYIAKSSVFKALLHELAPITPAEYKEQLEKCMKNPVASCVDLASDISEKVYGKTIFRIEGSKVYIGNFCIDQQF</sequence>
<dbReference type="SUPFAM" id="SSF52540">
    <property type="entry name" value="P-loop containing nucleoside triphosphate hydrolases"/>
    <property type="match status" value="1"/>
</dbReference>
<dbReference type="InterPro" id="IPR027417">
    <property type="entry name" value="P-loop_NTPase"/>
</dbReference>
<dbReference type="eggNOG" id="ENOG502N55E">
    <property type="taxonomic scope" value="Archaea"/>
</dbReference>
<gene>
    <name evidence="1" type="ORF">N186_08825</name>
</gene>
<dbReference type="Proteomes" id="UP000015543">
    <property type="component" value="Chromosome"/>
</dbReference>
<dbReference type="HOGENOM" id="CLU_550563_0_0_2"/>
<evidence type="ECO:0000313" key="1">
    <source>
        <dbReference type="EMBL" id="AGT36101.1"/>
    </source>
</evidence>
<keyword evidence="2" id="KW-1185">Reference proteome</keyword>
<accession>S5ZNG3</accession>